<accession>A0A9W7D3I3</accession>
<reference evidence="1" key="1">
    <citation type="submission" date="2023-04" db="EMBL/GenBank/DDBJ databases">
        <title>Phytophthora fragariaefolia NBRC 109709.</title>
        <authorList>
            <person name="Ichikawa N."/>
            <person name="Sato H."/>
            <person name="Tonouchi N."/>
        </authorList>
    </citation>
    <scope>NUCLEOTIDE SEQUENCE</scope>
    <source>
        <strain evidence="1">NBRC 109709</strain>
    </source>
</reference>
<evidence type="ECO:0000313" key="1">
    <source>
        <dbReference type="EMBL" id="GMF52608.1"/>
    </source>
</evidence>
<sequence>MCARELTAQASQAAQASVRDGDAASSVCQIDTVTGENRRGPECLDVYGYWSPVSEDGAREPSDTSVGVDLTSSYELVVFRLDLHDGRIERICILTDVERMECEAEELKQLLPEGADAFSAKSKKERFDEQSWGSLKSSPLYEFLREYKDVLPGNIPAELPQDKWA</sequence>
<name>A0A9W7D3I3_9STRA</name>
<dbReference type="Proteomes" id="UP001165121">
    <property type="component" value="Unassembled WGS sequence"/>
</dbReference>
<organism evidence="1 2">
    <name type="scientific">Phytophthora fragariaefolia</name>
    <dbReference type="NCBI Taxonomy" id="1490495"/>
    <lineage>
        <taxon>Eukaryota</taxon>
        <taxon>Sar</taxon>
        <taxon>Stramenopiles</taxon>
        <taxon>Oomycota</taxon>
        <taxon>Peronosporomycetes</taxon>
        <taxon>Peronosporales</taxon>
        <taxon>Peronosporaceae</taxon>
        <taxon>Phytophthora</taxon>
    </lineage>
</organism>
<dbReference type="EMBL" id="BSXT01003110">
    <property type="protein sequence ID" value="GMF52608.1"/>
    <property type="molecule type" value="Genomic_DNA"/>
</dbReference>
<dbReference type="OrthoDB" id="120147at2759"/>
<keyword evidence="2" id="KW-1185">Reference proteome</keyword>
<protein>
    <submittedName>
        <fullName evidence="1">Unnamed protein product</fullName>
    </submittedName>
</protein>
<comment type="caution">
    <text evidence="1">The sequence shown here is derived from an EMBL/GenBank/DDBJ whole genome shotgun (WGS) entry which is preliminary data.</text>
</comment>
<evidence type="ECO:0000313" key="2">
    <source>
        <dbReference type="Proteomes" id="UP001165121"/>
    </source>
</evidence>
<gene>
    <name evidence="1" type="ORF">Pfra01_002157900</name>
</gene>
<proteinExistence type="predicted"/>
<dbReference type="AlphaFoldDB" id="A0A9W7D3I3"/>